<gene>
    <name evidence="1" type="ORF">CVN68_20185</name>
</gene>
<organism evidence="1 2">
    <name type="scientific">Sphingomonas psychrotolerans</name>
    <dbReference type="NCBI Taxonomy" id="1327635"/>
    <lineage>
        <taxon>Bacteria</taxon>
        <taxon>Pseudomonadati</taxon>
        <taxon>Pseudomonadota</taxon>
        <taxon>Alphaproteobacteria</taxon>
        <taxon>Sphingomonadales</taxon>
        <taxon>Sphingomonadaceae</taxon>
        <taxon>Sphingomonas</taxon>
    </lineage>
</organism>
<evidence type="ECO:0000313" key="1">
    <source>
        <dbReference type="EMBL" id="ATY33985.1"/>
    </source>
</evidence>
<reference evidence="1 2" key="1">
    <citation type="submission" date="2017-11" db="EMBL/GenBank/DDBJ databases">
        <title>Complete genome sequence of Sphingomonas sp. Strain Cra20, a psychrotolerant potential plant growth promoting rhizobacteria.</title>
        <authorList>
            <person name="Luo Y."/>
        </authorList>
    </citation>
    <scope>NUCLEOTIDE SEQUENCE [LARGE SCALE GENOMIC DNA]</scope>
    <source>
        <strain evidence="1 2">Cra20</strain>
    </source>
</reference>
<name>A0A2K8MJF9_9SPHN</name>
<dbReference type="KEGG" id="sphc:CVN68_20185"/>
<accession>A0A2K8MJF9</accession>
<dbReference type="Proteomes" id="UP000229081">
    <property type="component" value="Chromosome"/>
</dbReference>
<protein>
    <submittedName>
        <fullName evidence="1">Uncharacterized protein</fullName>
    </submittedName>
</protein>
<keyword evidence="2" id="KW-1185">Reference proteome</keyword>
<evidence type="ECO:0000313" key="2">
    <source>
        <dbReference type="Proteomes" id="UP000229081"/>
    </source>
</evidence>
<dbReference type="AlphaFoldDB" id="A0A2K8MJF9"/>
<proteinExistence type="predicted"/>
<sequence length="65" mass="6828">MVTSESKTSGDKPEQPVIDLAELGARIAERRAALGVGDLPRNSGKRRTPSKKALLAAIEAAGGKW</sequence>
<dbReference type="EMBL" id="CP024923">
    <property type="protein sequence ID" value="ATY33985.1"/>
    <property type="molecule type" value="Genomic_DNA"/>
</dbReference>